<evidence type="ECO:0000313" key="3">
    <source>
        <dbReference type="Proteomes" id="UP001189429"/>
    </source>
</evidence>
<evidence type="ECO:0008006" key="4">
    <source>
        <dbReference type="Google" id="ProtNLM"/>
    </source>
</evidence>
<proteinExistence type="predicted"/>
<name>A0ABN9UA87_9DINO</name>
<gene>
    <name evidence="2" type="ORF">PCOR1329_LOCUS46265</name>
</gene>
<feature type="region of interest" description="Disordered" evidence="1">
    <location>
        <begin position="433"/>
        <end position="454"/>
    </location>
</feature>
<keyword evidence="3" id="KW-1185">Reference proteome</keyword>
<sequence length="454" mass="51323">MCVCVLHHLLRVRRRISLERGHEMGWELNTTVDWVPVSVQKLQNTGLVALWNQEHPEFRIYPGDEILRVNHIEWHHNSKAFEGRILSQLRHVKQKRPMSLHIRRPRSVVEEVENRSFDRFFSVTLPWTDEMLPLGCLQSDTMDPAGGGSAIRAWNEANPAKRLAVGDCILGVNRERSRPGDAGSKYRFVDAAGPRAGGSRRPHSLTMLVSRSTGFSYTRGWLAEVPARVGQSLGLQTNATDDGFPVTIQKIRALGAVAVFNEDHPEDALAVGDQIFKVNDVLWRSDSREFQRRLQEQFARSRRSGTVRLWVQRPAGVDPGAEGSEDYMEFSVELPVTSSKPMGWDFDITNKQAPVSIRIVFGFGTVSDWNRDNPMKDIQAGDIIMQVGDNIWHNNTHEFMQRFNKQLSTAAATSRKGGKGTLWMQIRRPFRAPSRTMSEGKEKLGEGDVFGAEE</sequence>
<evidence type="ECO:0000313" key="2">
    <source>
        <dbReference type="EMBL" id="CAK0855554.1"/>
    </source>
</evidence>
<organism evidence="2 3">
    <name type="scientific">Prorocentrum cordatum</name>
    <dbReference type="NCBI Taxonomy" id="2364126"/>
    <lineage>
        <taxon>Eukaryota</taxon>
        <taxon>Sar</taxon>
        <taxon>Alveolata</taxon>
        <taxon>Dinophyceae</taxon>
        <taxon>Prorocentrales</taxon>
        <taxon>Prorocentraceae</taxon>
        <taxon>Prorocentrum</taxon>
    </lineage>
</organism>
<comment type="caution">
    <text evidence="2">The sequence shown here is derived from an EMBL/GenBank/DDBJ whole genome shotgun (WGS) entry which is preliminary data.</text>
</comment>
<protein>
    <recommendedName>
        <fullName evidence="4">PDZ domain-containing protein</fullName>
    </recommendedName>
</protein>
<reference evidence="2" key="1">
    <citation type="submission" date="2023-10" db="EMBL/GenBank/DDBJ databases">
        <authorList>
            <person name="Chen Y."/>
            <person name="Shah S."/>
            <person name="Dougan E. K."/>
            <person name="Thang M."/>
            <person name="Chan C."/>
        </authorList>
    </citation>
    <scope>NUCLEOTIDE SEQUENCE [LARGE SCALE GENOMIC DNA]</scope>
</reference>
<dbReference type="EMBL" id="CAUYUJ010015564">
    <property type="protein sequence ID" value="CAK0855554.1"/>
    <property type="molecule type" value="Genomic_DNA"/>
</dbReference>
<evidence type="ECO:0000256" key="1">
    <source>
        <dbReference type="SAM" id="MobiDB-lite"/>
    </source>
</evidence>
<dbReference type="Proteomes" id="UP001189429">
    <property type="component" value="Unassembled WGS sequence"/>
</dbReference>
<accession>A0ABN9UA87</accession>